<feature type="domain" description="Hemerythrin-like" evidence="1">
    <location>
        <begin position="40"/>
        <end position="172"/>
    </location>
</feature>
<dbReference type="OrthoDB" id="5197650at2"/>
<dbReference type="EMBL" id="RDBE01000009">
    <property type="protein sequence ID" value="RLV48592.1"/>
    <property type="molecule type" value="Genomic_DNA"/>
</dbReference>
<evidence type="ECO:0000313" key="3">
    <source>
        <dbReference type="Proteomes" id="UP000281708"/>
    </source>
</evidence>
<dbReference type="AlphaFoldDB" id="A0A3L8P119"/>
<gene>
    <name evidence="2" type="ORF">D9V37_13860</name>
</gene>
<comment type="caution">
    <text evidence="2">The sequence shown here is derived from an EMBL/GenBank/DDBJ whole genome shotgun (WGS) entry which is preliminary data.</text>
</comment>
<dbReference type="Gene3D" id="1.20.120.520">
    <property type="entry name" value="nmb1532 protein domain like"/>
    <property type="match status" value="1"/>
</dbReference>
<dbReference type="Pfam" id="PF01814">
    <property type="entry name" value="Hemerythrin"/>
    <property type="match status" value="1"/>
</dbReference>
<keyword evidence="3" id="KW-1185">Reference proteome</keyword>
<dbReference type="InterPro" id="IPR012312">
    <property type="entry name" value="Hemerythrin-like"/>
</dbReference>
<organism evidence="2 3">
    <name type="scientific">Nocardioides mangrovicus</name>
    <dbReference type="NCBI Taxonomy" id="2478913"/>
    <lineage>
        <taxon>Bacteria</taxon>
        <taxon>Bacillati</taxon>
        <taxon>Actinomycetota</taxon>
        <taxon>Actinomycetes</taxon>
        <taxon>Propionibacteriales</taxon>
        <taxon>Nocardioidaceae</taxon>
        <taxon>Nocardioides</taxon>
    </lineage>
</organism>
<dbReference type="CDD" id="cd12108">
    <property type="entry name" value="Hr-like"/>
    <property type="match status" value="1"/>
</dbReference>
<dbReference type="Proteomes" id="UP000281708">
    <property type="component" value="Unassembled WGS sequence"/>
</dbReference>
<protein>
    <submittedName>
        <fullName evidence="2">Hemerythrin domain-containing protein</fullName>
    </submittedName>
</protein>
<dbReference type="RefSeq" id="WP_121806914.1">
    <property type="nucleotide sequence ID" value="NZ_RDBE01000009.1"/>
</dbReference>
<name>A0A3L8P119_9ACTN</name>
<sequence length="249" mass="27838">MTTPLDPQAHHHTRRCWYDHREARWNCSPQQQTPIDVRDMIVVHTMLLREFRLVRDAVAQVGDGDARRAEVVDRHLGLLCDLLHHHHAGEDELLWPVLRPRLTARQARLLDVAEAQHAALDAVLGRVRTGREQWVDEAAAAPRRELVEALEHLHALLAEHLRTEEEQLLPLAALQLTQAEWDAVGEAGAASVPKAVLPLVFGMFAYEGDPAVLSAMLASAPAVPRYVVPRIAPTVYARRARQVYGTATP</sequence>
<accession>A0A3L8P119</accession>
<evidence type="ECO:0000313" key="2">
    <source>
        <dbReference type="EMBL" id="RLV48592.1"/>
    </source>
</evidence>
<proteinExistence type="predicted"/>
<evidence type="ECO:0000259" key="1">
    <source>
        <dbReference type="Pfam" id="PF01814"/>
    </source>
</evidence>
<reference evidence="2 3" key="1">
    <citation type="submission" date="2018-10" db="EMBL/GenBank/DDBJ databases">
        <title>Marmoricola sp. 4Q3S-7 whole genome shotgun sequence.</title>
        <authorList>
            <person name="Li F."/>
        </authorList>
    </citation>
    <scope>NUCLEOTIDE SEQUENCE [LARGE SCALE GENOMIC DNA]</scope>
    <source>
        <strain evidence="2 3">4Q3S-7</strain>
    </source>
</reference>